<proteinExistence type="predicted"/>
<dbReference type="EMBL" id="BAAATZ010000030">
    <property type="protein sequence ID" value="GAA2735970.1"/>
    <property type="molecule type" value="Genomic_DNA"/>
</dbReference>
<evidence type="ECO:0000256" key="1">
    <source>
        <dbReference type="SAM" id="MobiDB-lite"/>
    </source>
</evidence>
<accession>A0ABN3UPX0</accession>
<dbReference type="RefSeq" id="WP_344455828.1">
    <property type="nucleotide sequence ID" value="NZ_BAAATZ010000030.1"/>
</dbReference>
<organism evidence="2 3">
    <name type="scientific">Actinocorallia aurantiaca</name>
    <dbReference type="NCBI Taxonomy" id="46204"/>
    <lineage>
        <taxon>Bacteria</taxon>
        <taxon>Bacillati</taxon>
        <taxon>Actinomycetota</taxon>
        <taxon>Actinomycetes</taxon>
        <taxon>Streptosporangiales</taxon>
        <taxon>Thermomonosporaceae</taxon>
        <taxon>Actinocorallia</taxon>
    </lineage>
</organism>
<dbReference type="Proteomes" id="UP001501842">
    <property type="component" value="Unassembled WGS sequence"/>
</dbReference>
<gene>
    <name evidence="2" type="ORF">GCM10010439_62070</name>
</gene>
<sequence length="107" mass="11291">MKPTRSNANPPDPSTPSAGSPCGCSGSCGLHPGPCPAKQFHRYPGTRTTVHLEATEDGQRCPFCLLAATRPNAASQMTAAALRCPSADGDQDDLFDTTPYQRTSGRR</sequence>
<reference evidence="2 3" key="1">
    <citation type="journal article" date="2019" name="Int. J. Syst. Evol. Microbiol.">
        <title>The Global Catalogue of Microorganisms (GCM) 10K type strain sequencing project: providing services to taxonomists for standard genome sequencing and annotation.</title>
        <authorList>
            <consortium name="The Broad Institute Genomics Platform"/>
            <consortium name="The Broad Institute Genome Sequencing Center for Infectious Disease"/>
            <person name="Wu L."/>
            <person name="Ma J."/>
        </authorList>
    </citation>
    <scope>NUCLEOTIDE SEQUENCE [LARGE SCALE GENOMIC DNA]</scope>
    <source>
        <strain evidence="2 3">JCM 8201</strain>
    </source>
</reference>
<protein>
    <submittedName>
        <fullName evidence="2">Uncharacterized protein</fullName>
    </submittedName>
</protein>
<keyword evidence="3" id="KW-1185">Reference proteome</keyword>
<feature type="region of interest" description="Disordered" evidence="1">
    <location>
        <begin position="84"/>
        <end position="107"/>
    </location>
</feature>
<feature type="compositionally biased region" description="Polar residues" evidence="1">
    <location>
        <begin position="98"/>
        <end position="107"/>
    </location>
</feature>
<name>A0ABN3UPX0_9ACTN</name>
<feature type="region of interest" description="Disordered" evidence="1">
    <location>
        <begin position="1"/>
        <end position="23"/>
    </location>
</feature>
<evidence type="ECO:0000313" key="3">
    <source>
        <dbReference type="Proteomes" id="UP001501842"/>
    </source>
</evidence>
<evidence type="ECO:0000313" key="2">
    <source>
        <dbReference type="EMBL" id="GAA2735970.1"/>
    </source>
</evidence>
<comment type="caution">
    <text evidence="2">The sequence shown here is derived from an EMBL/GenBank/DDBJ whole genome shotgun (WGS) entry which is preliminary data.</text>
</comment>